<evidence type="ECO:0000259" key="5">
    <source>
        <dbReference type="Pfam" id="PF03931"/>
    </source>
</evidence>
<evidence type="ECO:0000256" key="3">
    <source>
        <dbReference type="ARBA" id="ARBA00021347"/>
    </source>
</evidence>
<gene>
    <name evidence="6" type="ORF">BS47DRAFT_1141389</name>
</gene>
<evidence type="ECO:0000256" key="4">
    <source>
        <dbReference type="ARBA" id="ARBA00023242"/>
    </source>
</evidence>
<dbReference type="Pfam" id="PF03931">
    <property type="entry name" value="Skp1_POZ"/>
    <property type="match status" value="1"/>
</dbReference>
<proteinExistence type="inferred from homology"/>
<feature type="domain" description="SKP1 component POZ" evidence="5">
    <location>
        <begin position="12"/>
        <end position="72"/>
    </location>
</feature>
<keyword evidence="4" id="KW-0539">Nucleus</keyword>
<dbReference type="OrthoDB" id="249087at2759"/>
<name>A0A9P6ATD0_9AGAM</name>
<dbReference type="Gene3D" id="3.30.710.10">
    <property type="entry name" value="Potassium Channel Kv1.1, Chain A"/>
    <property type="match status" value="1"/>
</dbReference>
<dbReference type="FunFam" id="3.30.710.10:FF:000035">
    <property type="entry name" value="Elongin C transcription elongation factor"/>
    <property type="match status" value="1"/>
</dbReference>
<evidence type="ECO:0000313" key="7">
    <source>
        <dbReference type="Proteomes" id="UP000886523"/>
    </source>
</evidence>
<dbReference type="InterPro" id="IPR016073">
    <property type="entry name" value="Skp1_comp_POZ"/>
</dbReference>
<keyword evidence="7" id="KW-1185">Reference proteome</keyword>
<dbReference type="InterPro" id="IPR001232">
    <property type="entry name" value="SKP1-like"/>
</dbReference>
<dbReference type="SMART" id="SM00512">
    <property type="entry name" value="Skp1"/>
    <property type="match status" value="1"/>
</dbReference>
<dbReference type="InterPro" id="IPR011333">
    <property type="entry name" value="SKP1/BTB/POZ_sf"/>
</dbReference>
<evidence type="ECO:0000256" key="2">
    <source>
        <dbReference type="ARBA" id="ARBA00009993"/>
    </source>
</evidence>
<comment type="similarity">
    <text evidence="2">Belongs to the SKP1 family.</text>
</comment>
<dbReference type="InterPro" id="IPR039948">
    <property type="entry name" value="ELC1"/>
</dbReference>
<reference evidence="6" key="1">
    <citation type="journal article" date="2020" name="Nat. Commun.">
        <title>Large-scale genome sequencing of mycorrhizal fungi provides insights into the early evolution of symbiotic traits.</title>
        <authorList>
            <person name="Miyauchi S."/>
            <person name="Kiss E."/>
            <person name="Kuo A."/>
            <person name="Drula E."/>
            <person name="Kohler A."/>
            <person name="Sanchez-Garcia M."/>
            <person name="Morin E."/>
            <person name="Andreopoulos B."/>
            <person name="Barry K.W."/>
            <person name="Bonito G."/>
            <person name="Buee M."/>
            <person name="Carver A."/>
            <person name="Chen C."/>
            <person name="Cichocki N."/>
            <person name="Clum A."/>
            <person name="Culley D."/>
            <person name="Crous P.W."/>
            <person name="Fauchery L."/>
            <person name="Girlanda M."/>
            <person name="Hayes R.D."/>
            <person name="Keri Z."/>
            <person name="LaButti K."/>
            <person name="Lipzen A."/>
            <person name="Lombard V."/>
            <person name="Magnuson J."/>
            <person name="Maillard F."/>
            <person name="Murat C."/>
            <person name="Nolan M."/>
            <person name="Ohm R.A."/>
            <person name="Pangilinan J."/>
            <person name="Pereira M.F."/>
            <person name="Perotto S."/>
            <person name="Peter M."/>
            <person name="Pfister S."/>
            <person name="Riley R."/>
            <person name="Sitrit Y."/>
            <person name="Stielow J.B."/>
            <person name="Szollosi G."/>
            <person name="Zifcakova L."/>
            <person name="Stursova M."/>
            <person name="Spatafora J.W."/>
            <person name="Tedersoo L."/>
            <person name="Vaario L.M."/>
            <person name="Yamada A."/>
            <person name="Yan M."/>
            <person name="Wang P."/>
            <person name="Xu J."/>
            <person name="Bruns T."/>
            <person name="Baldrian P."/>
            <person name="Vilgalys R."/>
            <person name="Dunand C."/>
            <person name="Henrissat B."/>
            <person name="Grigoriev I.V."/>
            <person name="Hibbett D."/>
            <person name="Nagy L.G."/>
            <person name="Martin F.M."/>
        </authorList>
    </citation>
    <scope>NUCLEOTIDE SEQUENCE</scope>
    <source>
        <strain evidence="6">UP504</strain>
    </source>
</reference>
<comment type="subcellular location">
    <subcellularLocation>
        <location evidence="1">Nucleus</location>
    </subcellularLocation>
</comment>
<evidence type="ECO:0000313" key="6">
    <source>
        <dbReference type="EMBL" id="KAF9511625.1"/>
    </source>
</evidence>
<dbReference type="PANTHER" id="PTHR20648">
    <property type="entry name" value="ELONGIN-C"/>
    <property type="match status" value="1"/>
</dbReference>
<comment type="caution">
    <text evidence="6">The sequence shown here is derived from an EMBL/GenBank/DDBJ whole genome shotgun (WGS) entry which is preliminary data.</text>
</comment>
<accession>A0A9P6ATD0</accession>
<dbReference type="SUPFAM" id="SSF54695">
    <property type="entry name" value="POZ domain"/>
    <property type="match status" value="1"/>
</dbReference>
<protein>
    <recommendedName>
        <fullName evidence="3">Elongin-C</fullName>
    </recommendedName>
</protein>
<dbReference type="GO" id="GO:0006511">
    <property type="term" value="P:ubiquitin-dependent protein catabolic process"/>
    <property type="evidence" value="ECO:0007669"/>
    <property type="project" value="InterPro"/>
</dbReference>
<dbReference type="EMBL" id="MU128997">
    <property type="protein sequence ID" value="KAF9511625.1"/>
    <property type="molecule type" value="Genomic_DNA"/>
</dbReference>
<organism evidence="6 7">
    <name type="scientific">Hydnum rufescens UP504</name>
    <dbReference type="NCBI Taxonomy" id="1448309"/>
    <lineage>
        <taxon>Eukaryota</taxon>
        <taxon>Fungi</taxon>
        <taxon>Dikarya</taxon>
        <taxon>Basidiomycota</taxon>
        <taxon>Agaricomycotina</taxon>
        <taxon>Agaricomycetes</taxon>
        <taxon>Cantharellales</taxon>
        <taxon>Hydnaceae</taxon>
        <taxon>Hydnum</taxon>
    </lineage>
</organism>
<dbReference type="AlphaFoldDB" id="A0A9P6ATD0"/>
<dbReference type="Proteomes" id="UP000886523">
    <property type="component" value="Unassembled WGS sequence"/>
</dbReference>
<sequence length="108" mass="12119">MEADKKSPAPWVRITSDDGFTFIVQRKVALASQILAASLNEDSNFSESHSNACNIPYRGAVVEKVVEYLSFKAQFQEPKPNEDIPDFQERIPPEIALELLMAADYLDT</sequence>
<dbReference type="GO" id="GO:0005634">
    <property type="term" value="C:nucleus"/>
    <property type="evidence" value="ECO:0007669"/>
    <property type="project" value="UniProtKB-SubCell"/>
</dbReference>
<evidence type="ECO:0000256" key="1">
    <source>
        <dbReference type="ARBA" id="ARBA00004123"/>
    </source>
</evidence>